<sequence length="192" mass="20831">MTDELPTFSTTELALGEQVGKVAAPLIKQGMALDSALAAAYPIAAQQLIDAGEDSKEVEAALARQLSSRGVLPKHDTFAVSAPLHAALMESFEHWLKTLPEGAVRLDEVKVKANTGFEMVLYPNESQHAGFPHVKVQLQDGAINISIEDEPRVVAGKRSLRGEAAALRAVKDYKQSLLDEWHATRPDDQKLP</sequence>
<keyword evidence="2" id="KW-1185">Reference proteome</keyword>
<proteinExistence type="predicted"/>
<dbReference type="EMBL" id="JACJHZ010000018">
    <property type="protein sequence ID" value="MBA9021788.1"/>
    <property type="molecule type" value="Genomic_DNA"/>
</dbReference>
<comment type="caution">
    <text evidence="1">The sequence shown here is derived from an EMBL/GenBank/DDBJ whole genome shotgun (WGS) entry which is preliminary data.</text>
</comment>
<dbReference type="RefSeq" id="WP_182574987.1">
    <property type="nucleotide sequence ID" value="NZ_JACJHY010000018.1"/>
</dbReference>
<protein>
    <submittedName>
        <fullName evidence="1">Uncharacterized protein</fullName>
    </submittedName>
</protein>
<organism evidence="1 2">
    <name type="scientific">Aminobacter ciceronei</name>
    <dbReference type="NCBI Taxonomy" id="150723"/>
    <lineage>
        <taxon>Bacteria</taxon>
        <taxon>Pseudomonadati</taxon>
        <taxon>Pseudomonadota</taxon>
        <taxon>Alphaproteobacteria</taxon>
        <taxon>Hyphomicrobiales</taxon>
        <taxon>Phyllobacteriaceae</taxon>
        <taxon>Aminobacter</taxon>
    </lineage>
</organism>
<accession>A0ABR6C9U7</accession>
<evidence type="ECO:0000313" key="1">
    <source>
        <dbReference type="EMBL" id="MBA9021788.1"/>
    </source>
</evidence>
<name>A0ABR6C9U7_9HYPH</name>
<evidence type="ECO:0000313" key="2">
    <source>
        <dbReference type="Proteomes" id="UP000587524"/>
    </source>
</evidence>
<dbReference type="Proteomes" id="UP000587524">
    <property type="component" value="Unassembled WGS sequence"/>
</dbReference>
<gene>
    <name evidence="1" type="ORF">HNQ97_003797</name>
</gene>
<reference evidence="1 2" key="1">
    <citation type="submission" date="2020-08" db="EMBL/GenBank/DDBJ databases">
        <title>Genomic Encyclopedia of Type Strains, Phase IV (KMG-IV): sequencing the most valuable type-strain genomes for metagenomic binning, comparative biology and taxonomic classification.</title>
        <authorList>
            <person name="Goeker M."/>
        </authorList>
    </citation>
    <scope>NUCLEOTIDE SEQUENCE [LARGE SCALE GENOMIC DNA]</scope>
    <source>
        <strain evidence="1 2">DSM 17455</strain>
    </source>
</reference>